<organism evidence="2">
    <name type="scientific">marine metagenome</name>
    <dbReference type="NCBI Taxonomy" id="408172"/>
    <lineage>
        <taxon>unclassified sequences</taxon>
        <taxon>metagenomes</taxon>
        <taxon>ecological metagenomes</taxon>
    </lineage>
</organism>
<dbReference type="AlphaFoldDB" id="A0A381Q2Z3"/>
<feature type="non-terminal residue" evidence="2">
    <location>
        <position position="1"/>
    </location>
</feature>
<dbReference type="InterPro" id="IPR057767">
    <property type="entry name" value="UGSC-like_dom"/>
</dbReference>
<name>A0A381Q2Z3_9ZZZZ</name>
<proteinExistence type="predicted"/>
<dbReference type="Pfam" id="PF24696">
    <property type="entry name" value="UGSC"/>
    <property type="match status" value="1"/>
</dbReference>
<feature type="domain" description="UGSC-like" evidence="1">
    <location>
        <begin position="1"/>
        <end position="71"/>
    </location>
</feature>
<protein>
    <recommendedName>
        <fullName evidence="1">UGSC-like domain-containing protein</fullName>
    </recommendedName>
</protein>
<evidence type="ECO:0000313" key="2">
    <source>
        <dbReference type="EMBL" id="SUZ72487.1"/>
    </source>
</evidence>
<sequence length="75" mass="7911">VRDSISVARLGIPAVALVTEEFWPQGDFFAHSTGMPEVPRIKLPHPVAGTGEQKMAEVAADITPSIIDLLSGGTN</sequence>
<gene>
    <name evidence="2" type="ORF">METZ01_LOCUS25341</name>
</gene>
<accession>A0A381Q2Z3</accession>
<dbReference type="EMBL" id="UINC01001150">
    <property type="protein sequence ID" value="SUZ72487.1"/>
    <property type="molecule type" value="Genomic_DNA"/>
</dbReference>
<reference evidence="2" key="1">
    <citation type="submission" date="2018-05" db="EMBL/GenBank/DDBJ databases">
        <authorList>
            <person name="Lanie J.A."/>
            <person name="Ng W.-L."/>
            <person name="Kazmierczak K.M."/>
            <person name="Andrzejewski T.M."/>
            <person name="Davidsen T.M."/>
            <person name="Wayne K.J."/>
            <person name="Tettelin H."/>
            <person name="Glass J.I."/>
            <person name="Rusch D."/>
            <person name="Podicherti R."/>
            <person name="Tsui H.-C.T."/>
            <person name="Winkler M.E."/>
        </authorList>
    </citation>
    <scope>NUCLEOTIDE SEQUENCE</scope>
</reference>
<evidence type="ECO:0000259" key="1">
    <source>
        <dbReference type="Pfam" id="PF24696"/>
    </source>
</evidence>